<keyword evidence="2" id="KW-1185">Reference proteome</keyword>
<reference evidence="1 2" key="1">
    <citation type="journal article" name="Sci. Rep.">
        <title>Genome-scale phylogenetic analyses confirm Olpidium as the closest living zoosporic fungus to the non-flagellated, terrestrial fungi.</title>
        <authorList>
            <person name="Chang Y."/>
            <person name="Rochon D."/>
            <person name="Sekimoto S."/>
            <person name="Wang Y."/>
            <person name="Chovatia M."/>
            <person name="Sandor L."/>
            <person name="Salamov A."/>
            <person name="Grigoriev I.V."/>
            <person name="Stajich J.E."/>
            <person name="Spatafora J.W."/>
        </authorList>
    </citation>
    <scope>NUCLEOTIDE SEQUENCE [LARGE SCALE GENOMIC DNA]</scope>
    <source>
        <strain evidence="1">S191</strain>
    </source>
</reference>
<evidence type="ECO:0000313" key="1">
    <source>
        <dbReference type="EMBL" id="KAG5463119.1"/>
    </source>
</evidence>
<gene>
    <name evidence="1" type="ORF">BJ554DRAFT_1638</name>
</gene>
<protein>
    <submittedName>
        <fullName evidence="1">Uncharacterized protein</fullName>
    </submittedName>
</protein>
<accession>A0A8H8DLN6</accession>
<dbReference type="Proteomes" id="UP000673691">
    <property type="component" value="Unassembled WGS sequence"/>
</dbReference>
<dbReference type="AlphaFoldDB" id="A0A8H8DLN6"/>
<dbReference type="EMBL" id="JAEFCI010001115">
    <property type="protein sequence ID" value="KAG5463119.1"/>
    <property type="molecule type" value="Genomic_DNA"/>
</dbReference>
<organism evidence="1 2">
    <name type="scientific">Olpidium bornovanus</name>
    <dbReference type="NCBI Taxonomy" id="278681"/>
    <lineage>
        <taxon>Eukaryota</taxon>
        <taxon>Fungi</taxon>
        <taxon>Fungi incertae sedis</taxon>
        <taxon>Olpidiomycota</taxon>
        <taxon>Olpidiomycotina</taxon>
        <taxon>Olpidiomycetes</taxon>
        <taxon>Olpidiales</taxon>
        <taxon>Olpidiaceae</taxon>
        <taxon>Olpidium</taxon>
    </lineage>
</organism>
<evidence type="ECO:0000313" key="2">
    <source>
        <dbReference type="Proteomes" id="UP000673691"/>
    </source>
</evidence>
<sequence>MMSDELERYKLELNNREDNLNRMFNTKPNVGVIRPLDVLRRKVDGRSDPTPLSRLPPLYMSQYNANMAPQSVHSSTSTLAAAKPMAGVPPAVPANIPTSVLQQ</sequence>
<proteinExistence type="predicted"/>
<comment type="caution">
    <text evidence="1">The sequence shown here is derived from an EMBL/GenBank/DDBJ whole genome shotgun (WGS) entry which is preliminary data.</text>
</comment>
<name>A0A8H8DLN6_9FUNG</name>